<name>A0A4Q1BJD0_TREME</name>
<proteinExistence type="predicted"/>
<evidence type="ECO:0000313" key="2">
    <source>
        <dbReference type="Proteomes" id="UP000289152"/>
    </source>
</evidence>
<gene>
    <name evidence="1" type="ORF">M231_04904</name>
</gene>
<accession>A0A4Q1BJD0</accession>
<dbReference type="EMBL" id="SDIL01000059">
    <property type="protein sequence ID" value="RXK37814.1"/>
    <property type="molecule type" value="Genomic_DNA"/>
</dbReference>
<reference evidence="1 2" key="1">
    <citation type="submission" date="2016-06" db="EMBL/GenBank/DDBJ databases">
        <title>Evolution of pathogenesis and genome organization in the Tremellales.</title>
        <authorList>
            <person name="Cuomo C."/>
            <person name="Litvintseva A."/>
            <person name="Heitman J."/>
            <person name="Chen Y."/>
            <person name="Sun S."/>
            <person name="Springer D."/>
            <person name="Dromer F."/>
            <person name="Young S."/>
            <person name="Zeng Q."/>
            <person name="Chapman S."/>
            <person name="Gujja S."/>
            <person name="Saif S."/>
            <person name="Birren B."/>
        </authorList>
    </citation>
    <scope>NUCLEOTIDE SEQUENCE [LARGE SCALE GENOMIC DNA]</scope>
    <source>
        <strain evidence="1 2">ATCC 28783</strain>
    </source>
</reference>
<dbReference type="Proteomes" id="UP000289152">
    <property type="component" value="Unassembled WGS sequence"/>
</dbReference>
<dbReference type="InParanoid" id="A0A4Q1BJD0"/>
<organism evidence="1 2">
    <name type="scientific">Tremella mesenterica</name>
    <name type="common">Jelly fungus</name>
    <dbReference type="NCBI Taxonomy" id="5217"/>
    <lineage>
        <taxon>Eukaryota</taxon>
        <taxon>Fungi</taxon>
        <taxon>Dikarya</taxon>
        <taxon>Basidiomycota</taxon>
        <taxon>Agaricomycotina</taxon>
        <taxon>Tremellomycetes</taxon>
        <taxon>Tremellales</taxon>
        <taxon>Tremellaceae</taxon>
        <taxon>Tremella</taxon>
    </lineage>
</organism>
<protein>
    <submittedName>
        <fullName evidence="1">Uncharacterized protein</fullName>
    </submittedName>
</protein>
<keyword evidence="2" id="KW-1185">Reference proteome</keyword>
<dbReference type="AlphaFoldDB" id="A0A4Q1BJD0"/>
<evidence type="ECO:0000313" key="1">
    <source>
        <dbReference type="EMBL" id="RXK37814.1"/>
    </source>
</evidence>
<comment type="caution">
    <text evidence="1">The sequence shown here is derived from an EMBL/GenBank/DDBJ whole genome shotgun (WGS) entry which is preliminary data.</text>
</comment>
<dbReference type="VEuPathDB" id="FungiDB:TREMEDRAFT_60702"/>
<sequence>MPTTKRCGESRPTRIRLKTKLGASIDTTQSVWTAYHRRLVAYVEGHGDDHKLVSTTCNTIRTVITYLKKTYLEKAPEDKMDFKRRRLLANALTDPKLTQHGPIYLSMKAWQAWPQLYRSSFRSYELALGSGKAR</sequence>